<reference evidence="1" key="1">
    <citation type="submission" date="2021-01" db="EMBL/GenBank/DDBJ databases">
        <authorList>
            <person name="Corre E."/>
            <person name="Pelletier E."/>
            <person name="Niang G."/>
            <person name="Scheremetjew M."/>
            <person name="Finn R."/>
            <person name="Kale V."/>
            <person name="Holt S."/>
            <person name="Cochrane G."/>
            <person name="Meng A."/>
            <person name="Brown T."/>
            <person name="Cohen L."/>
        </authorList>
    </citation>
    <scope>NUCLEOTIDE SEQUENCE</scope>
    <source>
        <strain evidence="1">CCMP494</strain>
    </source>
</reference>
<dbReference type="EMBL" id="HBEV01005858">
    <property type="protein sequence ID" value="CAD8584352.1"/>
    <property type="molecule type" value="Transcribed_RNA"/>
</dbReference>
<proteinExistence type="predicted"/>
<gene>
    <name evidence="1" type="ORF">MSP1404_LOCUS4479</name>
</gene>
<evidence type="ECO:0000313" key="1">
    <source>
        <dbReference type="EMBL" id="CAD8584352.1"/>
    </source>
</evidence>
<organism evidence="1">
    <name type="scientific">Micromonas pusilla</name>
    <name type="common">Picoplanktonic green alga</name>
    <name type="synonym">Chromulina pusilla</name>
    <dbReference type="NCBI Taxonomy" id="38833"/>
    <lineage>
        <taxon>Eukaryota</taxon>
        <taxon>Viridiplantae</taxon>
        <taxon>Chlorophyta</taxon>
        <taxon>Mamiellophyceae</taxon>
        <taxon>Mamiellales</taxon>
        <taxon>Mamiellaceae</taxon>
        <taxon>Micromonas</taxon>
    </lineage>
</organism>
<sequence>MGDDEVGAVVSRLNDLISRWSDPASPRKVRPKDVIPDSTNREGTLVSIEHAHGIAWSIVKEGFSEAHEVPVVVRGDAGATLRGDAYKRWRRFVRDNAAVMPPLRSKRSWARSGVAYTTLGSSHLNLALRLVETDTPSVFGQEIHYADALARSEKLRDAVERGLRAVVLRDDTPFAARKEISLALNKASLLGFRLGEDGVARLEARETGVTTTTTATNGVERELSVYEALSRTLDSEELSSLARIRHGIDWDRAKAGYEDGARKKRAGGGSRRFQRARL</sequence>
<dbReference type="AlphaFoldDB" id="A0A7S0KK68"/>
<name>A0A7S0KK68_MICPS</name>
<protein>
    <submittedName>
        <fullName evidence="1">Uncharacterized protein</fullName>
    </submittedName>
</protein>
<accession>A0A7S0KK68</accession>